<accession>A0A1S4BXD0</accession>
<dbReference type="AlphaFoldDB" id="A0A1S4BXD0"/>
<dbReference type="InterPro" id="IPR026960">
    <property type="entry name" value="RVT-Znf"/>
</dbReference>
<reference evidence="2" key="1">
    <citation type="submission" date="2025-08" db="UniProtKB">
        <authorList>
            <consortium name="RefSeq"/>
        </authorList>
    </citation>
    <scope>IDENTIFICATION</scope>
</reference>
<dbReference type="PANTHER" id="PTHR33116">
    <property type="entry name" value="REVERSE TRANSCRIPTASE ZINC-BINDING DOMAIN-CONTAINING PROTEIN-RELATED-RELATED"/>
    <property type="match status" value="1"/>
</dbReference>
<evidence type="ECO:0000313" key="2">
    <source>
        <dbReference type="RefSeq" id="XP_016493562.1"/>
    </source>
</evidence>
<protein>
    <recommendedName>
        <fullName evidence="1">Reverse transcriptase zinc-binding domain-containing protein</fullName>
    </recommendedName>
</protein>
<dbReference type="KEGG" id="nta:107812896"/>
<dbReference type="OrthoDB" id="1284866at2759"/>
<name>A0A1S4BXD0_TOBAC</name>
<dbReference type="PaxDb" id="4097-A0A1S4BXD0"/>
<organism evidence="2">
    <name type="scientific">Nicotiana tabacum</name>
    <name type="common">Common tobacco</name>
    <dbReference type="NCBI Taxonomy" id="4097"/>
    <lineage>
        <taxon>Eukaryota</taxon>
        <taxon>Viridiplantae</taxon>
        <taxon>Streptophyta</taxon>
        <taxon>Embryophyta</taxon>
        <taxon>Tracheophyta</taxon>
        <taxon>Spermatophyta</taxon>
        <taxon>Magnoliopsida</taxon>
        <taxon>eudicotyledons</taxon>
        <taxon>Gunneridae</taxon>
        <taxon>Pentapetalae</taxon>
        <taxon>asterids</taxon>
        <taxon>lamiids</taxon>
        <taxon>Solanales</taxon>
        <taxon>Solanaceae</taxon>
        <taxon>Nicotianoideae</taxon>
        <taxon>Nicotianeae</taxon>
        <taxon>Nicotiana</taxon>
    </lineage>
</organism>
<proteinExistence type="predicted"/>
<dbReference type="RefSeq" id="XP_016493562.1">
    <property type="nucleotide sequence ID" value="XM_016638076.1"/>
</dbReference>
<evidence type="ECO:0000259" key="1">
    <source>
        <dbReference type="Pfam" id="PF13966"/>
    </source>
</evidence>
<dbReference type="PANTHER" id="PTHR33116:SF66">
    <property type="entry name" value="REVERSE TRANSCRIPTASE ZINC-BINDING DOMAIN-CONTAINING PROTEIN"/>
    <property type="match status" value="1"/>
</dbReference>
<sequence length="639" mass="74234">MNLIRVELEDTQKQMSTDLFNGQLITKERDLLQQIEKWEGIHEPTWIQAGDSNSNFFHAQVKARQARNRIGSICNEQGIRLTEPKLVEKEFVQFFQKLLGTCADELSSLDINIVKLGPCLTKETTGDARTDYKGRYSSEITEAVLEFFASEKLLRSINCTIVTLVLKVASPTFVKEYRPITCCTTLYKKIAKILTEKLKTVVDYVVGPAQSAFIEGRNILDNVILAHELVKDDLIMYCRADEVSIQLMLKAFHHFSEVTGLLGNMEKSSFYVAGVTEEFKNLILSEMHFTLGEFPFKYLGVPLSTKKLSIVQCMPMVERIIARIKCWTTKFLSYSGRFQLIKSVQFEMHTYWAHVFLLPKKIIHMVTAACRTFLWTGSTEMSKRSLVSWEKLYMPGSAGGLGILDFYSWNKELQHNVNTKASRIIRKVFDTKEWFKAISETGDINEFCKQGKFSIKTMYIAARPQFQKVTWKNLVLRDVTIPRHRFILWLTLNQRLATVNRLAKWKIDVPKECVLCTSQKEETIGHIFFECAYARSIWAALVGWLKEKYNVGSWEQELKWLIKRTNSSRPRAQVLTFLFAATVYYTWMERNKRRFQNQCITYAEKVREIALQLHIKGQNRSKWKSMLEQLDRYPNENNV</sequence>
<gene>
    <name evidence="2" type="primary">LOC107812896</name>
</gene>
<dbReference type="OMA" id="NRIGSIC"/>
<feature type="domain" description="Reverse transcriptase zinc-binding" evidence="1">
    <location>
        <begin position="453"/>
        <end position="538"/>
    </location>
</feature>
<dbReference type="Pfam" id="PF13966">
    <property type="entry name" value="zf-RVT"/>
    <property type="match status" value="1"/>
</dbReference>